<proteinExistence type="predicted"/>
<keyword evidence="2" id="KW-1185">Reference proteome</keyword>
<dbReference type="EMBL" id="BPLR01007815">
    <property type="protein sequence ID" value="GIY19971.1"/>
    <property type="molecule type" value="Genomic_DNA"/>
</dbReference>
<comment type="caution">
    <text evidence="1">The sequence shown here is derived from an EMBL/GenBank/DDBJ whole genome shotgun (WGS) entry which is preliminary data.</text>
</comment>
<dbReference type="AlphaFoldDB" id="A0AAV4RGY9"/>
<accession>A0AAV4RGY9</accession>
<evidence type="ECO:0008006" key="3">
    <source>
        <dbReference type="Google" id="ProtNLM"/>
    </source>
</evidence>
<protein>
    <recommendedName>
        <fullName evidence="3">Transposase</fullName>
    </recommendedName>
</protein>
<evidence type="ECO:0000313" key="2">
    <source>
        <dbReference type="Proteomes" id="UP001054945"/>
    </source>
</evidence>
<gene>
    <name evidence="1" type="ORF">CEXT_753561</name>
</gene>
<evidence type="ECO:0000313" key="1">
    <source>
        <dbReference type="EMBL" id="GIY19971.1"/>
    </source>
</evidence>
<name>A0AAV4RGY9_CAEEX</name>
<dbReference type="Proteomes" id="UP001054945">
    <property type="component" value="Unassembled WGS sequence"/>
</dbReference>
<sequence length="84" mass="10094">MNSRDLCSKSMREFQMNWAVESVFERTGSRYGVHLPGRYYLHFCKWRGDARKRIQQMLTVPKVLSIELEYLTNVLYGNRKDLKF</sequence>
<reference evidence="1 2" key="1">
    <citation type="submission" date="2021-06" db="EMBL/GenBank/DDBJ databases">
        <title>Caerostris extrusa draft genome.</title>
        <authorList>
            <person name="Kono N."/>
            <person name="Arakawa K."/>
        </authorList>
    </citation>
    <scope>NUCLEOTIDE SEQUENCE [LARGE SCALE GENOMIC DNA]</scope>
</reference>
<organism evidence="1 2">
    <name type="scientific">Caerostris extrusa</name>
    <name type="common">Bark spider</name>
    <name type="synonym">Caerostris bankana</name>
    <dbReference type="NCBI Taxonomy" id="172846"/>
    <lineage>
        <taxon>Eukaryota</taxon>
        <taxon>Metazoa</taxon>
        <taxon>Ecdysozoa</taxon>
        <taxon>Arthropoda</taxon>
        <taxon>Chelicerata</taxon>
        <taxon>Arachnida</taxon>
        <taxon>Araneae</taxon>
        <taxon>Araneomorphae</taxon>
        <taxon>Entelegynae</taxon>
        <taxon>Araneoidea</taxon>
        <taxon>Araneidae</taxon>
        <taxon>Caerostris</taxon>
    </lineage>
</organism>